<evidence type="ECO:0000313" key="2">
    <source>
        <dbReference type="Proteomes" id="UP001385892"/>
    </source>
</evidence>
<keyword evidence="1" id="KW-0808">Transferase</keyword>
<accession>A0ABU8WXD3</accession>
<reference evidence="1 2" key="1">
    <citation type="submission" date="2024-03" db="EMBL/GenBank/DDBJ databases">
        <title>Novel species of the genus Variovorax.</title>
        <authorList>
            <person name="Liu Q."/>
            <person name="Xin Y.-H."/>
        </authorList>
    </citation>
    <scope>NUCLEOTIDE SEQUENCE [LARGE SCALE GENOMIC DNA]</scope>
    <source>
        <strain evidence="1 2">KACC 18900</strain>
    </source>
</reference>
<comment type="caution">
    <text evidence="1">The sequence shown here is derived from an EMBL/GenBank/DDBJ whole genome shotgun (WGS) entry which is preliminary data.</text>
</comment>
<dbReference type="SUPFAM" id="SSF53335">
    <property type="entry name" value="S-adenosyl-L-methionine-dependent methyltransferases"/>
    <property type="match status" value="1"/>
</dbReference>
<dbReference type="RefSeq" id="WP_340347249.1">
    <property type="nucleotide sequence ID" value="NZ_JBBKZT010000024.1"/>
</dbReference>
<dbReference type="Proteomes" id="UP001385892">
    <property type="component" value="Unassembled WGS sequence"/>
</dbReference>
<evidence type="ECO:0000313" key="1">
    <source>
        <dbReference type="EMBL" id="MEJ8851569.1"/>
    </source>
</evidence>
<dbReference type="Pfam" id="PF05401">
    <property type="entry name" value="NodS"/>
    <property type="match status" value="1"/>
</dbReference>
<dbReference type="Gene3D" id="3.40.50.150">
    <property type="entry name" value="Vaccinia Virus protein VP39"/>
    <property type="match status" value="1"/>
</dbReference>
<sequence>MSEEREVPMAGRREYFDALYEATDDPYGLRNRWYEQRKRAILMASLPRERFASAYEPGCGAAELTLDLAQRCDAVLASDFSAPAVLGARTRTAGLANVRVDQHHLPVDWPMAEAPFDLIVLSEIGYFLDAGAMQQVAALCSATLGADATLVACDWRPDFQERALSTECVHSILGEIGLPRLVVHAEHDFLLQVWSRDRRSVAQRDGIR</sequence>
<name>A0ABU8WXD3_9BURK</name>
<keyword evidence="1" id="KW-0489">Methyltransferase</keyword>
<gene>
    <name evidence="1" type="ORF">WKW82_33365</name>
</gene>
<organism evidence="1 2">
    <name type="scientific">Variovorax rhizosphaerae</name>
    <dbReference type="NCBI Taxonomy" id="1836200"/>
    <lineage>
        <taxon>Bacteria</taxon>
        <taxon>Pseudomonadati</taxon>
        <taxon>Pseudomonadota</taxon>
        <taxon>Betaproteobacteria</taxon>
        <taxon>Burkholderiales</taxon>
        <taxon>Comamonadaceae</taxon>
        <taxon>Variovorax</taxon>
    </lineage>
</organism>
<dbReference type="InterPro" id="IPR029063">
    <property type="entry name" value="SAM-dependent_MTases_sf"/>
</dbReference>
<dbReference type="GO" id="GO:0032259">
    <property type="term" value="P:methylation"/>
    <property type="evidence" value="ECO:0007669"/>
    <property type="project" value="UniProtKB-KW"/>
</dbReference>
<protein>
    <submittedName>
        <fullName evidence="1">SAM-dependent methyltransferase</fullName>
    </submittedName>
</protein>
<dbReference type="GO" id="GO:0008168">
    <property type="term" value="F:methyltransferase activity"/>
    <property type="evidence" value="ECO:0007669"/>
    <property type="project" value="UniProtKB-KW"/>
</dbReference>
<dbReference type="CDD" id="cd02440">
    <property type="entry name" value="AdoMet_MTases"/>
    <property type="match status" value="1"/>
</dbReference>
<dbReference type="EMBL" id="JBBKZT010000024">
    <property type="protein sequence ID" value="MEJ8851569.1"/>
    <property type="molecule type" value="Genomic_DNA"/>
</dbReference>
<keyword evidence="2" id="KW-1185">Reference proteome</keyword>
<proteinExistence type="predicted"/>
<dbReference type="InterPro" id="IPR008715">
    <property type="entry name" value="SAM-MeTfrase_NodS-like"/>
</dbReference>